<organism evidence="1 2">
    <name type="scientific">Steinernema glaseri</name>
    <dbReference type="NCBI Taxonomy" id="37863"/>
    <lineage>
        <taxon>Eukaryota</taxon>
        <taxon>Metazoa</taxon>
        <taxon>Ecdysozoa</taxon>
        <taxon>Nematoda</taxon>
        <taxon>Chromadorea</taxon>
        <taxon>Rhabditida</taxon>
        <taxon>Tylenchina</taxon>
        <taxon>Panagrolaimomorpha</taxon>
        <taxon>Strongyloidoidea</taxon>
        <taxon>Steinernematidae</taxon>
        <taxon>Steinernema</taxon>
    </lineage>
</organism>
<evidence type="ECO:0000313" key="2">
    <source>
        <dbReference type="WBParaSite" id="L893_g29339.t1"/>
    </source>
</evidence>
<name>A0A1I7ZTD8_9BILA</name>
<dbReference type="WBParaSite" id="L893_g29339.t1">
    <property type="protein sequence ID" value="L893_g29339.t1"/>
    <property type="gene ID" value="L893_g29339"/>
</dbReference>
<keyword evidence="1" id="KW-1185">Reference proteome</keyword>
<reference evidence="2" key="1">
    <citation type="submission" date="2016-11" db="UniProtKB">
        <authorList>
            <consortium name="WormBaseParasite"/>
        </authorList>
    </citation>
    <scope>IDENTIFICATION</scope>
</reference>
<sequence>MKSLFNITAKKILTEKLSIDTDLLPKSALTNYEKYAKILTFRKRFSTLPAIPDECFVFDQHLRIDVTRTFKTADKIMDPVDIFLSHVELGNLGGIKPAWSRLNNQQKARVYECGDRITRFLARSYENDVIVTAVQVFALYHEAKMKNLNISYLLFTRCSLELQRLIIIDEFCNTLSSENNRWDANCRHLSRILERKDFQIEFDQIDEVTASCLKGVLRSNYSRIWMLPEKCRIREIEEWFSLDKFS</sequence>
<dbReference type="AlphaFoldDB" id="A0A1I7ZTD8"/>
<dbReference type="Proteomes" id="UP000095287">
    <property type="component" value="Unplaced"/>
</dbReference>
<accession>A0A1I7ZTD8</accession>
<proteinExistence type="predicted"/>
<protein>
    <submittedName>
        <fullName evidence="2">NR LBD domain-containing protein</fullName>
    </submittedName>
</protein>
<evidence type="ECO:0000313" key="1">
    <source>
        <dbReference type="Proteomes" id="UP000095287"/>
    </source>
</evidence>